<evidence type="ECO:0000313" key="2">
    <source>
        <dbReference type="EMBL" id="PYC71017.1"/>
    </source>
</evidence>
<dbReference type="PANTHER" id="PTHR43792">
    <property type="entry name" value="GNAT FAMILY, PUTATIVE (AFU_ORTHOLOGUE AFUA_3G00765)-RELATED-RELATED"/>
    <property type="match status" value="1"/>
</dbReference>
<dbReference type="OrthoDB" id="3533156at2"/>
<protein>
    <submittedName>
        <fullName evidence="2">N-acetyltransferase</fullName>
    </submittedName>
</protein>
<reference evidence="2 3" key="1">
    <citation type="submission" date="2018-03" db="EMBL/GenBank/DDBJ databases">
        <title>Bioinformatic expansion and discovery of thiopeptide antibiotics.</title>
        <authorList>
            <person name="Schwalen C.J."/>
            <person name="Hudson G.A."/>
            <person name="Mitchell D.A."/>
        </authorList>
    </citation>
    <scope>NUCLEOTIDE SEQUENCE [LARGE SCALE GENOMIC DNA]</scope>
    <source>
        <strain evidence="2 3">ATCC 21389</strain>
    </source>
</reference>
<dbReference type="Gene3D" id="3.40.630.30">
    <property type="match status" value="1"/>
</dbReference>
<dbReference type="GO" id="GO:0016747">
    <property type="term" value="F:acyltransferase activity, transferring groups other than amino-acyl groups"/>
    <property type="evidence" value="ECO:0007669"/>
    <property type="project" value="InterPro"/>
</dbReference>
<dbReference type="Pfam" id="PF13302">
    <property type="entry name" value="Acetyltransf_3"/>
    <property type="match status" value="1"/>
</dbReference>
<dbReference type="PROSITE" id="PS51186">
    <property type="entry name" value="GNAT"/>
    <property type="match status" value="1"/>
</dbReference>
<dbReference type="InterPro" id="IPR051531">
    <property type="entry name" value="N-acetyltransferase"/>
</dbReference>
<keyword evidence="2" id="KW-0808">Transferase</keyword>
<gene>
    <name evidence="2" type="ORF">C7C46_26895</name>
</gene>
<dbReference type="Proteomes" id="UP000248039">
    <property type="component" value="Unassembled WGS sequence"/>
</dbReference>
<dbReference type="InterPro" id="IPR016181">
    <property type="entry name" value="Acyl_CoA_acyltransferase"/>
</dbReference>
<dbReference type="EMBL" id="PYBW01000113">
    <property type="protein sequence ID" value="PYC71017.1"/>
    <property type="molecule type" value="Genomic_DNA"/>
</dbReference>
<dbReference type="SUPFAM" id="SSF55729">
    <property type="entry name" value="Acyl-CoA N-acyltransferases (Nat)"/>
    <property type="match status" value="1"/>
</dbReference>
<comment type="caution">
    <text evidence="2">The sequence shown here is derived from an EMBL/GenBank/DDBJ whole genome shotgun (WGS) entry which is preliminary data.</text>
</comment>
<dbReference type="AlphaFoldDB" id="A0A2V4N2E9"/>
<proteinExistence type="predicted"/>
<keyword evidence="3" id="KW-1185">Reference proteome</keyword>
<feature type="domain" description="N-acetyltransferase" evidence="1">
    <location>
        <begin position="13"/>
        <end position="173"/>
    </location>
</feature>
<dbReference type="PANTHER" id="PTHR43792:SF1">
    <property type="entry name" value="N-ACETYLTRANSFERASE DOMAIN-CONTAINING PROTEIN"/>
    <property type="match status" value="1"/>
</dbReference>
<evidence type="ECO:0000259" key="1">
    <source>
        <dbReference type="PROSITE" id="PS51186"/>
    </source>
</evidence>
<dbReference type="InterPro" id="IPR000182">
    <property type="entry name" value="GNAT_dom"/>
</dbReference>
<evidence type="ECO:0000313" key="3">
    <source>
        <dbReference type="Proteomes" id="UP000248039"/>
    </source>
</evidence>
<dbReference type="RefSeq" id="WP_110672529.1">
    <property type="nucleotide sequence ID" value="NZ_PYBW01000113.1"/>
</dbReference>
<organism evidence="2 3">
    <name type="scientific">Streptomyces tateyamensis</name>
    <dbReference type="NCBI Taxonomy" id="565073"/>
    <lineage>
        <taxon>Bacteria</taxon>
        <taxon>Bacillati</taxon>
        <taxon>Actinomycetota</taxon>
        <taxon>Actinomycetes</taxon>
        <taxon>Kitasatosporales</taxon>
        <taxon>Streptomycetaceae</taxon>
        <taxon>Streptomyces</taxon>
    </lineage>
</organism>
<name>A0A2V4N2E9_9ACTN</name>
<accession>A0A2V4N2E9</accession>
<sequence length="182" mass="20165">MTDDPRAVLTERLALTPVHLGDLDPLHRINADPGGWAHDPAGRHLVPATTREWIQRAAGRWADDGLSYWTVRLRDAPEVIGIGGVQLTGRGNWNLFYRLDTAHWGRGYATELSRAAISAAHRHRPELPVLAMILPHNQGSRAVAERLGLIDHGLGFDPFRHEWAHLYADRPVADWPGPGPSA</sequence>